<proteinExistence type="predicted"/>
<gene>
    <name evidence="2" type="ORF">A3864_07700</name>
</gene>
<feature type="region of interest" description="Disordered" evidence="1">
    <location>
        <begin position="78"/>
        <end position="120"/>
    </location>
</feature>
<organism evidence="2 3">
    <name type="scientific">Priestia endophytica</name>
    <dbReference type="NCBI Taxonomy" id="135735"/>
    <lineage>
        <taxon>Bacteria</taxon>
        <taxon>Bacillati</taxon>
        <taxon>Bacillota</taxon>
        <taxon>Bacilli</taxon>
        <taxon>Bacillales</taxon>
        <taxon>Bacillaceae</taxon>
        <taxon>Priestia</taxon>
    </lineage>
</organism>
<evidence type="ECO:0000313" key="3">
    <source>
        <dbReference type="Proteomes" id="UP000250174"/>
    </source>
</evidence>
<dbReference type="Pfam" id="PF13155">
    <property type="entry name" value="Toprim_2"/>
    <property type="match status" value="1"/>
</dbReference>
<protein>
    <recommendedName>
        <fullName evidence="4">Toprim domain-containing protein</fullName>
    </recommendedName>
</protein>
<comment type="caution">
    <text evidence="2">The sequence shown here is derived from an EMBL/GenBank/DDBJ whole genome shotgun (WGS) entry which is preliminary data.</text>
</comment>
<sequence length="120" mass="14490">MLGLLSYWSLQKEKIQGARIVRMNGLKSRTILQSFIDEWKEALYIQKVMLSVDNDKTGKKFIQKRHLLLEDRMLQSNLPPREKDWNDELKKSVQQQEQKPLHQLKQRRKCLREQRMERNG</sequence>
<dbReference type="EMBL" id="LVYK01000011">
    <property type="protein sequence ID" value="RAS78998.1"/>
    <property type="molecule type" value="Genomic_DNA"/>
</dbReference>
<evidence type="ECO:0000256" key="1">
    <source>
        <dbReference type="SAM" id="MobiDB-lite"/>
    </source>
</evidence>
<dbReference type="Proteomes" id="UP000250174">
    <property type="component" value="Unassembled WGS sequence"/>
</dbReference>
<feature type="compositionally biased region" description="Basic and acidic residues" evidence="1">
    <location>
        <begin position="111"/>
        <end position="120"/>
    </location>
</feature>
<dbReference type="Gene3D" id="3.40.1360.10">
    <property type="match status" value="1"/>
</dbReference>
<dbReference type="AlphaFoldDB" id="A0AAX1QCA5"/>
<feature type="compositionally biased region" description="Basic and acidic residues" evidence="1">
    <location>
        <begin position="80"/>
        <end position="91"/>
    </location>
</feature>
<reference evidence="2 3" key="1">
    <citation type="submission" date="2016-03" db="EMBL/GenBank/DDBJ databases">
        <title>Comparison of Bacillus endophyticus and B. anthracis characteristics using whole genome sequence analysis and microbiological techniques.</title>
        <authorList>
            <person name="Lekota K.E."/>
            <person name="Mafofo J."/>
            <person name="Rees J."/>
            <person name="Muchadeyi F.C."/>
            <person name="Madoroba E."/>
            <person name="Van Heerden H."/>
        </authorList>
    </citation>
    <scope>NUCLEOTIDE SEQUENCE [LARGE SCALE GENOMIC DNA]</scope>
    <source>
        <strain evidence="2 3">3631_10C</strain>
    </source>
</reference>
<accession>A0AAX1QCA5</accession>
<name>A0AAX1QCA5_9BACI</name>
<evidence type="ECO:0000313" key="2">
    <source>
        <dbReference type="EMBL" id="RAS78998.1"/>
    </source>
</evidence>
<evidence type="ECO:0008006" key="4">
    <source>
        <dbReference type="Google" id="ProtNLM"/>
    </source>
</evidence>